<dbReference type="GO" id="GO:0016787">
    <property type="term" value="F:hydrolase activity"/>
    <property type="evidence" value="ECO:0007669"/>
    <property type="project" value="UniProtKB-KW"/>
</dbReference>
<feature type="compositionally biased region" description="Basic and acidic residues" evidence="4">
    <location>
        <begin position="215"/>
        <end position="226"/>
    </location>
</feature>
<dbReference type="InterPro" id="IPR010016">
    <property type="entry name" value="PxpB"/>
</dbReference>
<evidence type="ECO:0000256" key="1">
    <source>
        <dbReference type="ARBA" id="ARBA00022741"/>
    </source>
</evidence>
<organism evidence="6 7">
    <name type="scientific">Jiangella asiatica</name>
    <dbReference type="NCBI Taxonomy" id="2530372"/>
    <lineage>
        <taxon>Bacteria</taxon>
        <taxon>Bacillati</taxon>
        <taxon>Actinomycetota</taxon>
        <taxon>Actinomycetes</taxon>
        <taxon>Jiangellales</taxon>
        <taxon>Jiangellaceae</taxon>
        <taxon>Jiangella</taxon>
    </lineage>
</organism>
<evidence type="ECO:0000256" key="4">
    <source>
        <dbReference type="SAM" id="MobiDB-lite"/>
    </source>
</evidence>
<dbReference type="PANTHER" id="PTHR34698:SF2">
    <property type="entry name" value="5-OXOPROLINASE SUBUNIT B"/>
    <property type="match status" value="1"/>
</dbReference>
<dbReference type="SUPFAM" id="SSF160467">
    <property type="entry name" value="PH0987 N-terminal domain-like"/>
    <property type="match status" value="1"/>
</dbReference>
<dbReference type="Pfam" id="PF02682">
    <property type="entry name" value="CT_C_D"/>
    <property type="match status" value="1"/>
</dbReference>
<evidence type="ECO:0000313" key="6">
    <source>
        <dbReference type="EMBL" id="TDD97128.1"/>
    </source>
</evidence>
<dbReference type="SUPFAM" id="SSF50891">
    <property type="entry name" value="Cyclophilin-like"/>
    <property type="match status" value="1"/>
</dbReference>
<keyword evidence="3" id="KW-0067">ATP-binding</keyword>
<sequence length="226" mass="23648">MSSTAVPTPTVLPCGDAAVLLEVAAPDAEHALDEVRALHAAMRAHPVDGVVDLVPAARTLLVAFDPAVTTADRVAAAVVALPRTATAAADRPLVEISVRYDGDDLADVARRAGLSTEAVVARHLEPTYTVAFIGFAPGFAYLTGLDPALKLPRRETPRTRVPAGAVAVAELFCGIYPRPGPGGWNLIGRTDAVLWDADRTPPALLPPGTPVRFVESTRENGPRDDG</sequence>
<dbReference type="InParanoid" id="A0A4R5CB10"/>
<dbReference type="AlphaFoldDB" id="A0A4R5CB10"/>
<feature type="domain" description="Carboxyltransferase" evidence="5">
    <location>
        <begin position="9"/>
        <end position="205"/>
    </location>
</feature>
<evidence type="ECO:0000313" key="7">
    <source>
        <dbReference type="Proteomes" id="UP000294739"/>
    </source>
</evidence>
<dbReference type="Gene3D" id="3.30.1360.40">
    <property type="match status" value="1"/>
</dbReference>
<evidence type="ECO:0000256" key="2">
    <source>
        <dbReference type="ARBA" id="ARBA00022801"/>
    </source>
</evidence>
<name>A0A4R5CB10_9ACTN</name>
<dbReference type="PANTHER" id="PTHR34698">
    <property type="entry name" value="5-OXOPROLINASE SUBUNIT B"/>
    <property type="match status" value="1"/>
</dbReference>
<dbReference type="OrthoDB" id="9778567at2"/>
<dbReference type="InterPro" id="IPR003833">
    <property type="entry name" value="CT_C_D"/>
</dbReference>
<feature type="region of interest" description="Disordered" evidence="4">
    <location>
        <begin position="206"/>
        <end position="226"/>
    </location>
</feature>
<proteinExistence type="predicted"/>
<dbReference type="FunCoup" id="A0A4R5CB10">
    <property type="interactions" value="1"/>
</dbReference>
<dbReference type="Gene3D" id="2.40.100.10">
    <property type="entry name" value="Cyclophilin-like"/>
    <property type="match status" value="1"/>
</dbReference>
<dbReference type="GO" id="GO:0005524">
    <property type="term" value="F:ATP binding"/>
    <property type="evidence" value="ECO:0007669"/>
    <property type="project" value="UniProtKB-KW"/>
</dbReference>
<accession>A0A4R5CB10</accession>
<dbReference type="EMBL" id="SMKZ01000077">
    <property type="protein sequence ID" value="TDD97128.1"/>
    <property type="molecule type" value="Genomic_DNA"/>
</dbReference>
<evidence type="ECO:0000259" key="5">
    <source>
        <dbReference type="SMART" id="SM00796"/>
    </source>
</evidence>
<comment type="caution">
    <text evidence="6">The sequence shown here is derived from an EMBL/GenBank/DDBJ whole genome shotgun (WGS) entry which is preliminary data.</text>
</comment>
<keyword evidence="1" id="KW-0547">Nucleotide-binding</keyword>
<keyword evidence="7" id="KW-1185">Reference proteome</keyword>
<dbReference type="Proteomes" id="UP000294739">
    <property type="component" value="Unassembled WGS sequence"/>
</dbReference>
<reference evidence="6 7" key="1">
    <citation type="submission" date="2019-03" db="EMBL/GenBank/DDBJ databases">
        <title>Draft genome sequences of novel Actinobacteria.</title>
        <authorList>
            <person name="Sahin N."/>
            <person name="Ay H."/>
            <person name="Saygin H."/>
        </authorList>
    </citation>
    <scope>NUCLEOTIDE SEQUENCE [LARGE SCALE GENOMIC DNA]</scope>
    <source>
        <strain evidence="6 7">5K138</strain>
    </source>
</reference>
<keyword evidence="2 6" id="KW-0378">Hydrolase</keyword>
<evidence type="ECO:0000256" key="3">
    <source>
        <dbReference type="ARBA" id="ARBA00022840"/>
    </source>
</evidence>
<dbReference type="SMART" id="SM00796">
    <property type="entry name" value="AHS1"/>
    <property type="match status" value="1"/>
</dbReference>
<dbReference type="InterPro" id="IPR029000">
    <property type="entry name" value="Cyclophilin-like_dom_sf"/>
</dbReference>
<gene>
    <name evidence="6" type="ORF">E1269_29975</name>
</gene>
<protein>
    <submittedName>
        <fullName evidence="6">Allophanate hydrolase subunit 1</fullName>
    </submittedName>
</protein>